<accession>A0AAV7K152</accession>
<comment type="caution">
    <text evidence="1">The sequence shown here is derived from an EMBL/GenBank/DDBJ whole genome shotgun (WGS) entry which is preliminary data.</text>
</comment>
<organism evidence="1 2">
    <name type="scientific">Oopsacas minuta</name>
    <dbReference type="NCBI Taxonomy" id="111878"/>
    <lineage>
        <taxon>Eukaryota</taxon>
        <taxon>Metazoa</taxon>
        <taxon>Porifera</taxon>
        <taxon>Hexactinellida</taxon>
        <taxon>Hexasterophora</taxon>
        <taxon>Lyssacinosida</taxon>
        <taxon>Leucopsacidae</taxon>
        <taxon>Oopsacas</taxon>
    </lineage>
</organism>
<proteinExistence type="predicted"/>
<dbReference type="AlphaFoldDB" id="A0AAV7K152"/>
<dbReference type="Proteomes" id="UP001165289">
    <property type="component" value="Unassembled WGS sequence"/>
</dbReference>
<dbReference type="EMBL" id="JAKMXF010000222">
    <property type="protein sequence ID" value="KAI6654325.1"/>
    <property type="molecule type" value="Genomic_DNA"/>
</dbReference>
<gene>
    <name evidence="1" type="ORF">LOD99_723</name>
</gene>
<sequence length="160" mass="18567">MAVNEDTYSLDGSDVSVSESEAISNKFQQIINREYPKFVVNVDLILKNIIKESPVYDKKFSTECIEKLRKDSDFSIEPNAKFAQLKVLQEERDQNMYEILQRTNIICENTYEQSKFGDDGKKQAPLFSNKEELLKYIVCKLSTIKTKETIPVEELAFEFD</sequence>
<evidence type="ECO:0000313" key="1">
    <source>
        <dbReference type="EMBL" id="KAI6654325.1"/>
    </source>
</evidence>
<evidence type="ECO:0000313" key="2">
    <source>
        <dbReference type="Proteomes" id="UP001165289"/>
    </source>
</evidence>
<name>A0AAV7K152_9METZ</name>
<reference evidence="1 2" key="1">
    <citation type="journal article" date="2023" name="BMC Biol.">
        <title>The compact genome of the sponge Oopsacas minuta (Hexactinellida) is lacking key metazoan core genes.</title>
        <authorList>
            <person name="Santini S."/>
            <person name="Schenkelaars Q."/>
            <person name="Jourda C."/>
            <person name="Duchesne M."/>
            <person name="Belahbib H."/>
            <person name="Rocher C."/>
            <person name="Selva M."/>
            <person name="Riesgo A."/>
            <person name="Vervoort M."/>
            <person name="Leys S.P."/>
            <person name="Kodjabachian L."/>
            <person name="Le Bivic A."/>
            <person name="Borchiellini C."/>
            <person name="Claverie J.M."/>
            <person name="Renard E."/>
        </authorList>
    </citation>
    <scope>NUCLEOTIDE SEQUENCE [LARGE SCALE GENOMIC DNA]</scope>
    <source>
        <strain evidence="1">SPO-2</strain>
    </source>
</reference>
<keyword evidence="2" id="KW-1185">Reference proteome</keyword>
<protein>
    <submittedName>
        <fullName evidence="1">Uncharacterized protein</fullName>
    </submittedName>
</protein>